<reference evidence="8 9" key="1">
    <citation type="submission" date="2018-11" db="EMBL/GenBank/DDBJ databases">
        <authorList>
            <consortium name="Pathogen Informatics"/>
        </authorList>
    </citation>
    <scope>NUCLEOTIDE SEQUENCE [LARGE SCALE GENOMIC DNA]</scope>
</reference>
<dbReference type="PANTHER" id="PTHR12185:SF14">
    <property type="entry name" value="CHOLESTEROL UPTAKE PROTEIN 1"/>
    <property type="match status" value="1"/>
</dbReference>
<accession>A0A3P6PF39</accession>
<evidence type="ECO:0000256" key="6">
    <source>
        <dbReference type="ARBA" id="ARBA00023136"/>
    </source>
</evidence>
<dbReference type="PANTHER" id="PTHR12185">
    <property type="entry name" value="SID1 TRANSMEMBRANE FAMILY MEMEBER"/>
    <property type="match status" value="1"/>
</dbReference>
<evidence type="ECO:0000256" key="7">
    <source>
        <dbReference type="ARBA" id="ARBA00023180"/>
    </source>
</evidence>
<dbReference type="GO" id="GO:0003725">
    <property type="term" value="F:double-stranded RNA binding"/>
    <property type="evidence" value="ECO:0007669"/>
    <property type="project" value="TreeGrafter"/>
</dbReference>
<dbReference type="GO" id="GO:0005764">
    <property type="term" value="C:lysosome"/>
    <property type="evidence" value="ECO:0007669"/>
    <property type="project" value="TreeGrafter"/>
</dbReference>
<dbReference type="EMBL" id="UYRR01011628">
    <property type="protein sequence ID" value="VDK26025.1"/>
    <property type="molecule type" value="Genomic_DNA"/>
</dbReference>
<keyword evidence="4" id="KW-0732">Signal</keyword>
<keyword evidence="3" id="KW-0812">Transmembrane</keyword>
<name>A0A3P6PF39_ANISI</name>
<keyword evidence="9" id="KW-1185">Reference proteome</keyword>
<keyword evidence="6" id="KW-0472">Membrane</keyword>
<proteinExistence type="inferred from homology"/>
<protein>
    <submittedName>
        <fullName evidence="8">Uncharacterized protein</fullName>
    </submittedName>
</protein>
<keyword evidence="7" id="KW-0325">Glycoprotein</keyword>
<dbReference type="AlphaFoldDB" id="A0A3P6PF39"/>
<sequence length="72" mass="8498">MAFFFPRIIFNDFQMTAAQSRTLNRPCVLMNFYDMHDLWHFSSSFAAFFALITLPLIDINLRDTPVSEIDKF</sequence>
<evidence type="ECO:0000256" key="1">
    <source>
        <dbReference type="ARBA" id="ARBA00004141"/>
    </source>
</evidence>
<evidence type="ECO:0000313" key="8">
    <source>
        <dbReference type="EMBL" id="VDK26025.1"/>
    </source>
</evidence>
<evidence type="ECO:0000256" key="3">
    <source>
        <dbReference type="ARBA" id="ARBA00022692"/>
    </source>
</evidence>
<dbReference type="Proteomes" id="UP000267096">
    <property type="component" value="Unassembled WGS sequence"/>
</dbReference>
<evidence type="ECO:0000256" key="4">
    <source>
        <dbReference type="ARBA" id="ARBA00022729"/>
    </source>
</evidence>
<dbReference type="Pfam" id="PF13965">
    <property type="entry name" value="SID-1_RNA_chan"/>
    <property type="match status" value="1"/>
</dbReference>
<comment type="similarity">
    <text evidence="2">Belongs to the SID1 family.</text>
</comment>
<comment type="subcellular location">
    <subcellularLocation>
        <location evidence="1">Membrane</location>
        <topology evidence="1">Multi-pass membrane protein</topology>
    </subcellularLocation>
</comment>
<organism evidence="8 9">
    <name type="scientific">Anisakis simplex</name>
    <name type="common">Herring worm</name>
    <dbReference type="NCBI Taxonomy" id="6269"/>
    <lineage>
        <taxon>Eukaryota</taxon>
        <taxon>Metazoa</taxon>
        <taxon>Ecdysozoa</taxon>
        <taxon>Nematoda</taxon>
        <taxon>Chromadorea</taxon>
        <taxon>Rhabditida</taxon>
        <taxon>Spirurina</taxon>
        <taxon>Ascaridomorpha</taxon>
        <taxon>Ascaridoidea</taxon>
        <taxon>Anisakidae</taxon>
        <taxon>Anisakis</taxon>
        <taxon>Anisakis simplex complex</taxon>
    </lineage>
</organism>
<dbReference type="OrthoDB" id="5859707at2759"/>
<evidence type="ECO:0000256" key="5">
    <source>
        <dbReference type="ARBA" id="ARBA00022989"/>
    </source>
</evidence>
<evidence type="ECO:0000313" key="9">
    <source>
        <dbReference type="Proteomes" id="UP000267096"/>
    </source>
</evidence>
<evidence type="ECO:0000256" key="2">
    <source>
        <dbReference type="ARBA" id="ARBA00006618"/>
    </source>
</evidence>
<dbReference type="GO" id="GO:0051033">
    <property type="term" value="F:RNA transmembrane transporter activity"/>
    <property type="evidence" value="ECO:0007669"/>
    <property type="project" value="TreeGrafter"/>
</dbReference>
<dbReference type="InterPro" id="IPR025958">
    <property type="entry name" value="SID1_TM_fam"/>
</dbReference>
<gene>
    <name evidence="8" type="ORF">ASIM_LOCUS5755</name>
</gene>
<keyword evidence="5" id="KW-1133">Transmembrane helix</keyword>
<dbReference type="GO" id="GO:0005886">
    <property type="term" value="C:plasma membrane"/>
    <property type="evidence" value="ECO:0007669"/>
    <property type="project" value="TreeGrafter"/>
</dbReference>